<evidence type="ECO:0000256" key="1">
    <source>
        <dbReference type="ARBA" id="ARBA00001974"/>
    </source>
</evidence>
<comment type="caution">
    <text evidence="7">The sequence shown here is derived from an EMBL/GenBank/DDBJ whole genome shotgun (WGS) entry which is preliminary data.</text>
</comment>
<evidence type="ECO:0000256" key="2">
    <source>
        <dbReference type="ARBA" id="ARBA00005272"/>
    </source>
</evidence>
<organism evidence="7 8">
    <name type="scientific">Streptomyces coeruleofuscus</name>
    <dbReference type="NCBI Taxonomy" id="66879"/>
    <lineage>
        <taxon>Bacteria</taxon>
        <taxon>Bacillati</taxon>
        <taxon>Actinomycetota</taxon>
        <taxon>Actinomycetes</taxon>
        <taxon>Kitasatosporales</taxon>
        <taxon>Streptomycetaceae</taxon>
        <taxon>Streptomyces</taxon>
    </lineage>
</organism>
<protein>
    <submittedName>
        <fullName evidence="7">FAD-dependent oxidoreductase</fullName>
    </submittedName>
</protein>
<keyword evidence="3" id="KW-0285">Flavoprotein</keyword>
<comment type="cofactor">
    <cofactor evidence="1">
        <name>FAD</name>
        <dbReference type="ChEBI" id="CHEBI:57692"/>
    </cofactor>
</comment>
<dbReference type="Gene3D" id="3.50.50.100">
    <property type="match status" value="1"/>
</dbReference>
<keyword evidence="8" id="KW-1185">Reference proteome</keyword>
<name>A0ABP5VJ62_9ACTN</name>
<dbReference type="PRINTS" id="PR00411">
    <property type="entry name" value="PNDRDTASEI"/>
</dbReference>
<comment type="similarity">
    <text evidence="2">Belongs to the NADH dehydrogenase family.</text>
</comment>
<dbReference type="SUPFAM" id="SSF51905">
    <property type="entry name" value="FAD/NAD(P)-binding domain"/>
    <property type="match status" value="1"/>
</dbReference>
<evidence type="ECO:0000313" key="7">
    <source>
        <dbReference type="EMBL" id="GAA2404577.1"/>
    </source>
</evidence>
<proteinExistence type="inferred from homology"/>
<dbReference type="InterPro" id="IPR023753">
    <property type="entry name" value="FAD/NAD-binding_dom"/>
</dbReference>
<reference evidence="8" key="1">
    <citation type="journal article" date="2019" name="Int. J. Syst. Evol. Microbiol.">
        <title>The Global Catalogue of Microorganisms (GCM) 10K type strain sequencing project: providing services to taxonomists for standard genome sequencing and annotation.</title>
        <authorList>
            <consortium name="The Broad Institute Genomics Platform"/>
            <consortium name="The Broad Institute Genome Sequencing Center for Infectious Disease"/>
            <person name="Wu L."/>
            <person name="Ma J."/>
        </authorList>
    </citation>
    <scope>NUCLEOTIDE SEQUENCE [LARGE SCALE GENOMIC DNA]</scope>
    <source>
        <strain evidence="8">JCM 4358</strain>
    </source>
</reference>
<evidence type="ECO:0000256" key="4">
    <source>
        <dbReference type="ARBA" id="ARBA00022827"/>
    </source>
</evidence>
<evidence type="ECO:0000256" key="5">
    <source>
        <dbReference type="ARBA" id="ARBA00023002"/>
    </source>
</evidence>
<evidence type="ECO:0000259" key="6">
    <source>
        <dbReference type="Pfam" id="PF07992"/>
    </source>
</evidence>
<accession>A0ABP5VJ62</accession>
<dbReference type="InterPro" id="IPR036188">
    <property type="entry name" value="FAD/NAD-bd_sf"/>
</dbReference>
<evidence type="ECO:0000256" key="3">
    <source>
        <dbReference type="ARBA" id="ARBA00022630"/>
    </source>
</evidence>
<dbReference type="PANTHER" id="PTHR42913">
    <property type="entry name" value="APOPTOSIS-INDUCING FACTOR 1"/>
    <property type="match status" value="1"/>
</dbReference>
<gene>
    <name evidence="7" type="ORF">GCM10010255_43640</name>
</gene>
<dbReference type="InterPro" id="IPR051169">
    <property type="entry name" value="NADH-Q_oxidoreductase"/>
</dbReference>
<evidence type="ECO:0000313" key="8">
    <source>
        <dbReference type="Proteomes" id="UP001499986"/>
    </source>
</evidence>
<dbReference type="PANTHER" id="PTHR42913:SF3">
    <property type="entry name" value="64 KDA MITOCHONDRIAL NADH DEHYDROGENASE (EUROFUNG)"/>
    <property type="match status" value="1"/>
</dbReference>
<feature type="domain" description="FAD/NAD(P)-binding" evidence="6">
    <location>
        <begin position="4"/>
        <end position="307"/>
    </location>
</feature>
<dbReference type="Pfam" id="PF07992">
    <property type="entry name" value="Pyr_redox_2"/>
    <property type="match status" value="1"/>
</dbReference>
<dbReference type="EMBL" id="BAAASE010000005">
    <property type="protein sequence ID" value="GAA2404577.1"/>
    <property type="molecule type" value="Genomic_DNA"/>
</dbReference>
<keyword evidence="5" id="KW-0560">Oxidoreductase</keyword>
<dbReference type="Proteomes" id="UP001499986">
    <property type="component" value="Unassembled WGS sequence"/>
</dbReference>
<dbReference type="RefSeq" id="WP_086844235.1">
    <property type="nucleotide sequence ID" value="NZ_BAAASE010000005.1"/>
</dbReference>
<sequence>MQHRIVVLGAGYTGAIAAGRLARRLYREDVAITLVNAEPDFVERVRMHQLAAGQDLRSLPLSEMFAGTGVELKLAKVTGVDVDRRTVAVVDADGPGDPETEELEYDTLVYALGSGWNDQGVPGAAEHAHQIAGRPGALRLRERLARLDAGESVVVVGGGLTGLEAATEIAEARPDLDVALAARGELGDWLSPKGRRHLRKVFGKLGITVHEHAAVTRVEGDRVTAADGGTIPAAVTLWTTGFAVHPIAKATTLDVTDTGQIVVDGTMRSVSHPDVYAIGDAALAMGPGDKPLRMSCASGTPMAWQAADAIAARLTGGKLPNAPLRYFNQCISLGRREGLIQYVTADDRAVRAALTGRFAAVYKELVCKGAAWGVTNPTLGLPTRRRHVVRQPARAGSPVGTAA</sequence>
<dbReference type="PRINTS" id="PR00368">
    <property type="entry name" value="FADPNR"/>
</dbReference>
<keyword evidence="4" id="KW-0274">FAD</keyword>